<keyword evidence="5 10" id="KW-0418">Kinase</keyword>
<keyword evidence="3" id="KW-0597">Phosphoprotein</keyword>
<feature type="region of interest" description="Disordered" evidence="7">
    <location>
        <begin position="384"/>
        <end position="489"/>
    </location>
</feature>
<keyword evidence="8" id="KW-0812">Transmembrane</keyword>
<dbReference type="Proteomes" id="UP000198280">
    <property type="component" value="Unassembled WGS sequence"/>
</dbReference>
<keyword evidence="8" id="KW-0472">Membrane</keyword>
<dbReference type="PANTHER" id="PTHR45436">
    <property type="entry name" value="SENSOR HISTIDINE KINASE YKOH"/>
    <property type="match status" value="1"/>
</dbReference>
<evidence type="ECO:0000256" key="2">
    <source>
        <dbReference type="ARBA" id="ARBA00012438"/>
    </source>
</evidence>
<keyword evidence="6" id="KW-0175">Coiled coil</keyword>
<sequence length="489" mass="52172">MVAALTSAAVGGGWLADSLSIVPASAAAAASGSLVLAVGVWAGVRRIDARRRTAAQIGQLRHERDRLQQALRDVSDAVAVGRKRVAWAVDQASQGQFARGESAIAPVESGDLCTDVLASLQCALAEGWQAVLRAAEQQHEALAAEAELADLARSITPRMQSLVNRGIALIERVERSVEDPDLLHELFQVDHLLTQMRRAGESLAVLGGSTPPEHAQPLLVATALRRAVAEIEHYPRVRIAQQLQPSRPFALPGYVSPSVVHLLAEIMDNAARYSTDKVEVYTTEVRGGLLIEVLDRGGGIPDDKRAVLNDLLARPEAVERRARVKDGQIGLLVAALLARRYRINVQLRPSLWGGVQAIVAIPEALLLQHEAEPAEATAELRLPASPAPQPSLLEVPSPPPGQAAAGLPRRRGTSSSHAASQPPSDPVTPDATGREAHRPPLVRRSSVPRERVPQRPAPAPRGTTAGSPAHDFMAQFTARETPSPTPSDH</sequence>
<dbReference type="InterPro" id="IPR036890">
    <property type="entry name" value="HATPase_C_sf"/>
</dbReference>
<evidence type="ECO:0000256" key="4">
    <source>
        <dbReference type="ARBA" id="ARBA00022679"/>
    </source>
</evidence>
<evidence type="ECO:0000256" key="3">
    <source>
        <dbReference type="ARBA" id="ARBA00022553"/>
    </source>
</evidence>
<feature type="transmembrane region" description="Helical" evidence="8">
    <location>
        <begin position="25"/>
        <end position="44"/>
    </location>
</feature>
<organism evidence="10 11">
    <name type="scientific">Actinacidiphila glaucinigra</name>
    <dbReference type="NCBI Taxonomy" id="235986"/>
    <lineage>
        <taxon>Bacteria</taxon>
        <taxon>Bacillati</taxon>
        <taxon>Actinomycetota</taxon>
        <taxon>Actinomycetes</taxon>
        <taxon>Kitasatosporales</taxon>
        <taxon>Streptomycetaceae</taxon>
        <taxon>Actinacidiphila</taxon>
    </lineage>
</organism>
<evidence type="ECO:0000256" key="8">
    <source>
        <dbReference type="SAM" id="Phobius"/>
    </source>
</evidence>
<keyword evidence="8" id="KW-1133">Transmembrane helix</keyword>
<dbReference type="GO" id="GO:0004673">
    <property type="term" value="F:protein histidine kinase activity"/>
    <property type="evidence" value="ECO:0007669"/>
    <property type="project" value="UniProtKB-EC"/>
</dbReference>
<name>A0A239LUQ7_9ACTN</name>
<dbReference type="GO" id="GO:0000160">
    <property type="term" value="P:phosphorelay signal transduction system"/>
    <property type="evidence" value="ECO:0007669"/>
    <property type="project" value="TreeGrafter"/>
</dbReference>
<proteinExistence type="predicted"/>
<dbReference type="Pfam" id="PF02518">
    <property type="entry name" value="HATPase_c"/>
    <property type="match status" value="1"/>
</dbReference>
<dbReference type="Gene3D" id="3.30.565.10">
    <property type="entry name" value="Histidine kinase-like ATPase, C-terminal domain"/>
    <property type="match status" value="1"/>
</dbReference>
<evidence type="ECO:0000259" key="9">
    <source>
        <dbReference type="Pfam" id="PF02518"/>
    </source>
</evidence>
<dbReference type="EMBL" id="FZOF01000021">
    <property type="protein sequence ID" value="SNT33364.1"/>
    <property type="molecule type" value="Genomic_DNA"/>
</dbReference>
<feature type="domain" description="Histidine kinase/HSP90-like ATPase" evidence="9">
    <location>
        <begin position="258"/>
        <end position="362"/>
    </location>
</feature>
<keyword evidence="11" id="KW-1185">Reference proteome</keyword>
<feature type="coiled-coil region" evidence="6">
    <location>
        <begin position="125"/>
        <end position="154"/>
    </location>
</feature>
<reference evidence="10 11" key="1">
    <citation type="submission" date="2017-06" db="EMBL/GenBank/DDBJ databases">
        <authorList>
            <person name="Kim H.J."/>
            <person name="Triplett B.A."/>
        </authorList>
    </citation>
    <scope>NUCLEOTIDE SEQUENCE [LARGE SCALE GENOMIC DNA]</scope>
    <source>
        <strain evidence="10 11">CGMCC 4.1858</strain>
    </source>
</reference>
<evidence type="ECO:0000256" key="5">
    <source>
        <dbReference type="ARBA" id="ARBA00022777"/>
    </source>
</evidence>
<dbReference type="AlphaFoldDB" id="A0A239LUQ7"/>
<dbReference type="SUPFAM" id="SSF55874">
    <property type="entry name" value="ATPase domain of HSP90 chaperone/DNA topoisomerase II/histidine kinase"/>
    <property type="match status" value="1"/>
</dbReference>
<dbReference type="InterPro" id="IPR003594">
    <property type="entry name" value="HATPase_dom"/>
</dbReference>
<evidence type="ECO:0000256" key="6">
    <source>
        <dbReference type="SAM" id="Coils"/>
    </source>
</evidence>
<dbReference type="PANTHER" id="PTHR45436:SF5">
    <property type="entry name" value="SENSOR HISTIDINE KINASE TRCS"/>
    <property type="match status" value="1"/>
</dbReference>
<accession>A0A239LUQ7</accession>
<dbReference type="EC" id="2.7.13.3" evidence="2"/>
<dbReference type="InterPro" id="IPR050428">
    <property type="entry name" value="TCS_sensor_his_kinase"/>
</dbReference>
<feature type="compositionally biased region" description="Polar residues" evidence="7">
    <location>
        <begin position="413"/>
        <end position="422"/>
    </location>
</feature>
<dbReference type="GO" id="GO:0005886">
    <property type="term" value="C:plasma membrane"/>
    <property type="evidence" value="ECO:0007669"/>
    <property type="project" value="TreeGrafter"/>
</dbReference>
<protein>
    <recommendedName>
        <fullName evidence="2">histidine kinase</fullName>
        <ecNumber evidence="2">2.7.13.3</ecNumber>
    </recommendedName>
</protein>
<evidence type="ECO:0000313" key="11">
    <source>
        <dbReference type="Proteomes" id="UP000198280"/>
    </source>
</evidence>
<comment type="catalytic activity">
    <reaction evidence="1">
        <text>ATP + protein L-histidine = ADP + protein N-phospho-L-histidine.</text>
        <dbReference type="EC" id="2.7.13.3"/>
    </reaction>
</comment>
<feature type="coiled-coil region" evidence="6">
    <location>
        <begin position="50"/>
        <end position="77"/>
    </location>
</feature>
<evidence type="ECO:0000256" key="1">
    <source>
        <dbReference type="ARBA" id="ARBA00000085"/>
    </source>
</evidence>
<keyword evidence="4" id="KW-0808">Transferase</keyword>
<evidence type="ECO:0000313" key="10">
    <source>
        <dbReference type="EMBL" id="SNT33364.1"/>
    </source>
</evidence>
<evidence type="ECO:0000256" key="7">
    <source>
        <dbReference type="SAM" id="MobiDB-lite"/>
    </source>
</evidence>
<gene>
    <name evidence="10" type="ORF">SAMN05216252_12140</name>
</gene>